<dbReference type="AlphaFoldDB" id="A0A2A5CEI8"/>
<sequence length="192" mass="21449">MFGLLLIKSNLVNLAKDEIIIREITLASPPPPPPPPPQQQQERIEPEIQLNVDGNGPPIAISEVHMEDPLDALQLVSPDIKTLTADWTLDLQVDWSAYGLDELDSTPVLLTSLNADWPRVLTSQGINRVLVKLDVFIDETGRINLVSILENPQPELNISIERVVRTARFSIPQKSGQAVRARFIWPVEFTKP</sequence>
<dbReference type="SUPFAM" id="SSF74653">
    <property type="entry name" value="TolA/TonB C-terminal domain"/>
    <property type="match status" value="1"/>
</dbReference>
<dbReference type="Proteomes" id="UP000228987">
    <property type="component" value="Unassembled WGS sequence"/>
</dbReference>
<accession>A0A2A5CEI8</accession>
<dbReference type="EMBL" id="NVWI01000003">
    <property type="protein sequence ID" value="PCJ42192.1"/>
    <property type="molecule type" value="Genomic_DNA"/>
</dbReference>
<evidence type="ECO:0000313" key="1">
    <source>
        <dbReference type="EMBL" id="PCJ42192.1"/>
    </source>
</evidence>
<name>A0A2A5CEI8_9GAMM</name>
<protein>
    <recommendedName>
        <fullName evidence="3">TonB C-terminal domain-containing protein</fullName>
    </recommendedName>
</protein>
<dbReference type="Gene3D" id="3.30.1150.10">
    <property type="match status" value="1"/>
</dbReference>
<proteinExistence type="predicted"/>
<comment type="caution">
    <text evidence="1">The sequence shown here is derived from an EMBL/GenBank/DDBJ whole genome shotgun (WGS) entry which is preliminary data.</text>
</comment>
<organism evidence="1 2">
    <name type="scientific">SAR86 cluster bacterium</name>
    <dbReference type="NCBI Taxonomy" id="2030880"/>
    <lineage>
        <taxon>Bacteria</taxon>
        <taxon>Pseudomonadati</taxon>
        <taxon>Pseudomonadota</taxon>
        <taxon>Gammaproteobacteria</taxon>
        <taxon>SAR86 cluster</taxon>
    </lineage>
</organism>
<evidence type="ECO:0000313" key="2">
    <source>
        <dbReference type="Proteomes" id="UP000228987"/>
    </source>
</evidence>
<reference evidence="2" key="1">
    <citation type="submission" date="2017-08" db="EMBL/GenBank/DDBJ databases">
        <title>A dynamic microbial community with high functional redundancy inhabits the cold, oxic subseafloor aquifer.</title>
        <authorList>
            <person name="Tully B.J."/>
            <person name="Wheat C.G."/>
            <person name="Glazer B.T."/>
            <person name="Huber J.A."/>
        </authorList>
    </citation>
    <scope>NUCLEOTIDE SEQUENCE [LARGE SCALE GENOMIC DNA]</scope>
</reference>
<evidence type="ECO:0008006" key="3">
    <source>
        <dbReference type="Google" id="ProtNLM"/>
    </source>
</evidence>
<gene>
    <name evidence="1" type="ORF">COA71_06280</name>
</gene>